<accession>A0A8J3T2C4</accession>
<reference evidence="1" key="1">
    <citation type="submission" date="2021-01" db="EMBL/GenBank/DDBJ databases">
        <title>Whole genome shotgun sequence of Planobispora takensis NBRC 109077.</title>
        <authorList>
            <person name="Komaki H."/>
            <person name="Tamura T."/>
        </authorList>
    </citation>
    <scope>NUCLEOTIDE SEQUENCE</scope>
    <source>
        <strain evidence="1">NBRC 109077</strain>
    </source>
</reference>
<protein>
    <recommendedName>
        <fullName evidence="3">PE-PGRS family protein</fullName>
    </recommendedName>
</protein>
<evidence type="ECO:0008006" key="3">
    <source>
        <dbReference type="Google" id="ProtNLM"/>
    </source>
</evidence>
<organism evidence="1 2">
    <name type="scientific">Planobispora takensis</name>
    <dbReference type="NCBI Taxonomy" id="1367882"/>
    <lineage>
        <taxon>Bacteria</taxon>
        <taxon>Bacillati</taxon>
        <taxon>Actinomycetota</taxon>
        <taxon>Actinomycetes</taxon>
        <taxon>Streptosporangiales</taxon>
        <taxon>Streptosporangiaceae</taxon>
        <taxon>Planobispora</taxon>
    </lineage>
</organism>
<dbReference type="Proteomes" id="UP000634476">
    <property type="component" value="Unassembled WGS sequence"/>
</dbReference>
<sequence>MQRWEKLNDRQLTVLRRIGEGEEPVSAKTPELANTVYALRGRGLITTPRKNGIWHAEITDAGRFYLQHGHHPDLPVPGRSNDAAVTRPPALSGRHDAHQGALRLAKDLIERLQLNGGTVEIENPDEGTRAAYRRAIHAAKQHGLVPAGFHLLHTGRNGGDLIIRLSDDAHSDETDWNRIRLGVRDKVTDINSLVEMLRTHPEILVVSDTLRSRALDLVRSLAQEAGRRGHKLAISKKRKARGLYVQVGTRQYPIAVKEEHDRVPRAPQQDARRRRRYDWERVPVEYELVPAGRLRLELPHSEHGQQDHWSDTPRSQVESKVREILKEVESRAKADEQAALTQRRQHEEWLAEQERKEAAERARWEEAMVRAHACALDDYHHKTFAKALDAWITTTEIREFCAALEHAAVDSPETEEAESARSWIEWGRALADRLDPVRGPSRLTRAAFDQDPAPDDLRPHLGDWSPHGPHKEYYRPQSQQHTQVSEVYGEGWWRGRQGRSQWWRR</sequence>
<proteinExistence type="predicted"/>
<keyword evidence="2" id="KW-1185">Reference proteome</keyword>
<dbReference type="RefSeq" id="WP_203877089.1">
    <property type="nucleotide sequence ID" value="NZ_BOOK01000035.1"/>
</dbReference>
<gene>
    <name evidence="1" type="ORF">Pta02_47680</name>
</gene>
<name>A0A8J3T2C4_9ACTN</name>
<dbReference type="EMBL" id="BOOK01000035">
    <property type="protein sequence ID" value="GII02760.1"/>
    <property type="molecule type" value="Genomic_DNA"/>
</dbReference>
<evidence type="ECO:0000313" key="1">
    <source>
        <dbReference type="EMBL" id="GII02760.1"/>
    </source>
</evidence>
<dbReference type="AlphaFoldDB" id="A0A8J3T2C4"/>
<evidence type="ECO:0000313" key="2">
    <source>
        <dbReference type="Proteomes" id="UP000634476"/>
    </source>
</evidence>
<comment type="caution">
    <text evidence="1">The sequence shown here is derived from an EMBL/GenBank/DDBJ whole genome shotgun (WGS) entry which is preliminary data.</text>
</comment>